<dbReference type="InParanoid" id="H0EIQ7"/>
<accession>H0EIQ7</accession>
<dbReference type="HOGENOM" id="CLU_1447835_0_0_1"/>
<feature type="compositionally biased region" description="Polar residues" evidence="1">
    <location>
        <begin position="149"/>
        <end position="167"/>
    </location>
</feature>
<organism evidence="2 3">
    <name type="scientific">Glarea lozoyensis (strain ATCC 74030 / MF5533)</name>
    <dbReference type="NCBI Taxonomy" id="1104152"/>
    <lineage>
        <taxon>Eukaryota</taxon>
        <taxon>Fungi</taxon>
        <taxon>Dikarya</taxon>
        <taxon>Ascomycota</taxon>
        <taxon>Pezizomycotina</taxon>
        <taxon>Leotiomycetes</taxon>
        <taxon>Helotiales</taxon>
        <taxon>Helotiaceae</taxon>
        <taxon>Glarea</taxon>
    </lineage>
</organism>
<reference evidence="2 3" key="1">
    <citation type="journal article" date="2012" name="Eukaryot. Cell">
        <title>Genome sequence of the fungus Glarea lozoyensis: the first genome sequence of a species from the Helotiaceae family.</title>
        <authorList>
            <person name="Youssar L."/>
            <person name="Gruening B.A."/>
            <person name="Erxleben A."/>
            <person name="Guenther S."/>
            <person name="Huettel W."/>
        </authorList>
    </citation>
    <scope>NUCLEOTIDE SEQUENCE [LARGE SCALE GENOMIC DNA]</scope>
    <source>
        <strain evidence="3">ATCC 74030 / MF5533</strain>
    </source>
</reference>
<evidence type="ECO:0000313" key="3">
    <source>
        <dbReference type="Proteomes" id="UP000005446"/>
    </source>
</evidence>
<gene>
    <name evidence="2" type="ORF">M7I_2421</name>
</gene>
<dbReference type="EMBL" id="AGUE01000049">
    <property type="protein sequence ID" value="EHL01538.1"/>
    <property type="molecule type" value="Genomic_DNA"/>
</dbReference>
<protein>
    <submittedName>
        <fullName evidence="2">Uncharacterized protein</fullName>
    </submittedName>
</protein>
<dbReference type="Proteomes" id="UP000005446">
    <property type="component" value="Unassembled WGS sequence"/>
</dbReference>
<sequence>MVREIPNKNDILGMELLYLECLSDQRHHQGHLYPQHQQYAPTPNQPAFSYNQGPPQQSYSAPPVNTPYGNIPYQAHQTYQYSGPVPTQYGGPPHMNLGPSNNEQYAMSQNTIPFETQSLHPHGNQTGGYGAQGPVAKRERQFNAGIPRNTPSTTISQSNGPNAASSKRGSDADHKKRNRLVKDRGEY</sequence>
<name>H0EIQ7_GLAL7</name>
<evidence type="ECO:0000313" key="2">
    <source>
        <dbReference type="EMBL" id="EHL01538.1"/>
    </source>
</evidence>
<keyword evidence="3" id="KW-1185">Reference proteome</keyword>
<comment type="caution">
    <text evidence="2">The sequence shown here is derived from an EMBL/GenBank/DDBJ whole genome shotgun (WGS) entry which is preliminary data.</text>
</comment>
<proteinExistence type="predicted"/>
<feature type="compositionally biased region" description="Basic and acidic residues" evidence="1">
    <location>
        <begin position="168"/>
        <end position="187"/>
    </location>
</feature>
<feature type="region of interest" description="Disordered" evidence="1">
    <location>
        <begin position="115"/>
        <end position="187"/>
    </location>
</feature>
<evidence type="ECO:0000256" key="1">
    <source>
        <dbReference type="SAM" id="MobiDB-lite"/>
    </source>
</evidence>
<dbReference type="AlphaFoldDB" id="H0EIQ7"/>